<dbReference type="GO" id="GO:0120159">
    <property type="term" value="F:rRNA pseudouridine synthase activity"/>
    <property type="evidence" value="ECO:0007669"/>
    <property type="project" value="UniProtKB-ARBA"/>
</dbReference>
<dbReference type="PANTHER" id="PTHR47683:SF4">
    <property type="entry name" value="PSEUDOURIDINE SYNTHASE"/>
    <property type="match status" value="1"/>
</dbReference>
<feature type="domain" description="RNA-binding S4" evidence="6">
    <location>
        <begin position="1"/>
        <end position="60"/>
    </location>
</feature>
<dbReference type="SMART" id="SM00363">
    <property type="entry name" value="S4"/>
    <property type="match status" value="1"/>
</dbReference>
<dbReference type="InterPro" id="IPR020103">
    <property type="entry name" value="PsdUridine_synth_cat_dom_sf"/>
</dbReference>
<dbReference type="InterPro" id="IPR042092">
    <property type="entry name" value="PsdUridine_s_RsuA/RluB/E/F_cat"/>
</dbReference>
<dbReference type="CDD" id="cd00165">
    <property type="entry name" value="S4"/>
    <property type="match status" value="1"/>
</dbReference>
<evidence type="ECO:0000256" key="1">
    <source>
        <dbReference type="ARBA" id="ARBA00008348"/>
    </source>
</evidence>
<dbReference type="InterPro" id="IPR018496">
    <property type="entry name" value="PsdUridine_synth_RsuA/RluB_CS"/>
</dbReference>
<dbReference type="InterPro" id="IPR050343">
    <property type="entry name" value="RsuA_PseudoU_synthase"/>
</dbReference>
<dbReference type="EMBL" id="VDUW01000014">
    <property type="protein sequence ID" value="TXL60574.1"/>
    <property type="molecule type" value="Genomic_DNA"/>
</dbReference>
<sequence>MRLDKLLANVGIYGSRKDVKKILKKGKVMVNGARVKAGSIHVDPEVDEIDVNGELVTYREFIYLMLNKPPGYISATEDDIHETVIDLLAEPLQYSKPFPVGRLDKDTEGLLLLTNDGKLAHRLLSPKQGIEKEYYAKVRGVVDDKDVNSFQNGVLLDDGYMTKEAQLHILSQDEISEVKVTITEGKFHQVKRMFQAVGKEVVYLKRIRMGEIILDSSLSLGDYRELTNQEMAYCKSLFLSNK</sequence>
<comment type="similarity">
    <text evidence="1 5">Belongs to the pseudouridine synthase RsuA family.</text>
</comment>
<dbReference type="NCBIfam" id="TIGR00093">
    <property type="entry name" value="pseudouridine synthase"/>
    <property type="match status" value="1"/>
</dbReference>
<dbReference type="InterPro" id="IPR000748">
    <property type="entry name" value="PsdUridine_synth_RsuA/RluB/E/F"/>
</dbReference>
<dbReference type="EC" id="5.4.99.-" evidence="5"/>
<dbReference type="Gene3D" id="3.30.70.1560">
    <property type="entry name" value="Alpha-L RNA-binding motif"/>
    <property type="match status" value="1"/>
</dbReference>
<keyword evidence="8" id="KW-1185">Reference proteome</keyword>
<dbReference type="PROSITE" id="PS01149">
    <property type="entry name" value="PSI_RSU"/>
    <property type="match status" value="1"/>
</dbReference>
<keyword evidence="2 4" id="KW-0694">RNA-binding</keyword>
<evidence type="ECO:0000259" key="6">
    <source>
        <dbReference type="SMART" id="SM00363"/>
    </source>
</evidence>
<evidence type="ECO:0000313" key="7">
    <source>
        <dbReference type="EMBL" id="TXL60574.1"/>
    </source>
</evidence>
<organism evidence="7 8">
    <name type="scientific">Cerasibacillus terrae</name>
    <dbReference type="NCBI Taxonomy" id="2498845"/>
    <lineage>
        <taxon>Bacteria</taxon>
        <taxon>Bacillati</taxon>
        <taxon>Bacillota</taxon>
        <taxon>Bacilli</taxon>
        <taxon>Bacillales</taxon>
        <taxon>Bacillaceae</taxon>
        <taxon>Cerasibacillus</taxon>
    </lineage>
</organism>
<dbReference type="Gene3D" id="3.10.290.10">
    <property type="entry name" value="RNA-binding S4 domain"/>
    <property type="match status" value="1"/>
</dbReference>
<dbReference type="GO" id="GO:0000455">
    <property type="term" value="P:enzyme-directed rRNA pseudouridine synthesis"/>
    <property type="evidence" value="ECO:0007669"/>
    <property type="project" value="UniProtKB-ARBA"/>
</dbReference>
<dbReference type="SUPFAM" id="SSF55120">
    <property type="entry name" value="Pseudouridine synthase"/>
    <property type="match status" value="1"/>
</dbReference>
<reference evidence="7 8" key="1">
    <citation type="submission" date="2019-06" db="EMBL/GenBank/DDBJ databases">
        <title>Cerasibacillus sp. nov., isolated from maize field.</title>
        <authorList>
            <person name="Lin S.-Y."/>
            <person name="Tsai C.-F."/>
            <person name="Young C.-C."/>
        </authorList>
    </citation>
    <scope>NUCLEOTIDE SEQUENCE [LARGE SCALE GENOMIC DNA]</scope>
    <source>
        <strain evidence="7 8">CC-CFT480</strain>
    </source>
</reference>
<protein>
    <recommendedName>
        <fullName evidence="5">Pseudouridine synthase</fullName>
        <ecNumber evidence="5">5.4.99.-</ecNumber>
    </recommendedName>
</protein>
<evidence type="ECO:0000256" key="4">
    <source>
        <dbReference type="PROSITE-ProRule" id="PRU00182"/>
    </source>
</evidence>
<dbReference type="Gene3D" id="3.30.70.580">
    <property type="entry name" value="Pseudouridine synthase I, catalytic domain, N-terminal subdomain"/>
    <property type="match status" value="1"/>
</dbReference>
<dbReference type="OrthoDB" id="9807213at2"/>
<dbReference type="SUPFAM" id="SSF55174">
    <property type="entry name" value="Alpha-L RNA-binding motif"/>
    <property type="match status" value="1"/>
</dbReference>
<comment type="caution">
    <text evidence="7">The sequence shown here is derived from an EMBL/GenBank/DDBJ whole genome shotgun (WGS) entry which is preliminary data.</text>
</comment>
<dbReference type="FunFam" id="3.30.70.1560:FF:000001">
    <property type="entry name" value="Pseudouridine synthase"/>
    <property type="match status" value="1"/>
</dbReference>
<dbReference type="Pfam" id="PF01479">
    <property type="entry name" value="S4"/>
    <property type="match status" value="1"/>
</dbReference>
<name>A0A5C8NFA5_9BACI</name>
<dbReference type="Pfam" id="PF00849">
    <property type="entry name" value="PseudoU_synth_2"/>
    <property type="match status" value="1"/>
</dbReference>
<dbReference type="AlphaFoldDB" id="A0A5C8NFA5"/>
<keyword evidence="3 5" id="KW-0413">Isomerase</keyword>
<dbReference type="InterPro" id="IPR036986">
    <property type="entry name" value="S4_RNA-bd_sf"/>
</dbReference>
<evidence type="ECO:0000256" key="3">
    <source>
        <dbReference type="ARBA" id="ARBA00023235"/>
    </source>
</evidence>
<evidence type="ECO:0000313" key="8">
    <source>
        <dbReference type="Proteomes" id="UP000321574"/>
    </source>
</evidence>
<dbReference type="InterPro" id="IPR020094">
    <property type="entry name" value="TruA/RsuA/RluB/E/F_N"/>
</dbReference>
<dbReference type="GO" id="GO:0003723">
    <property type="term" value="F:RNA binding"/>
    <property type="evidence" value="ECO:0007669"/>
    <property type="project" value="UniProtKB-KW"/>
</dbReference>
<dbReference type="PROSITE" id="PS50889">
    <property type="entry name" value="S4"/>
    <property type="match status" value="1"/>
</dbReference>
<evidence type="ECO:0000256" key="2">
    <source>
        <dbReference type="ARBA" id="ARBA00022884"/>
    </source>
</evidence>
<dbReference type="CDD" id="cd02553">
    <property type="entry name" value="PseudoU_synth_RsuA"/>
    <property type="match status" value="1"/>
</dbReference>
<accession>A0A5C8NFA5</accession>
<dbReference type="GO" id="GO:0005829">
    <property type="term" value="C:cytosol"/>
    <property type="evidence" value="ECO:0007669"/>
    <property type="project" value="UniProtKB-ARBA"/>
</dbReference>
<dbReference type="PANTHER" id="PTHR47683">
    <property type="entry name" value="PSEUDOURIDINE SYNTHASE FAMILY PROTEIN-RELATED"/>
    <property type="match status" value="1"/>
</dbReference>
<gene>
    <name evidence="7" type="ORF">FHP05_14225</name>
</gene>
<dbReference type="InterPro" id="IPR002942">
    <property type="entry name" value="S4_RNA-bd"/>
</dbReference>
<evidence type="ECO:0000256" key="5">
    <source>
        <dbReference type="RuleBase" id="RU003887"/>
    </source>
</evidence>
<dbReference type="InterPro" id="IPR006145">
    <property type="entry name" value="PsdUridine_synth_RsuA/RluA"/>
</dbReference>
<proteinExistence type="inferred from homology"/>
<dbReference type="Proteomes" id="UP000321574">
    <property type="component" value="Unassembled WGS sequence"/>
</dbReference>
<dbReference type="RefSeq" id="WP_147670478.1">
    <property type="nucleotide sequence ID" value="NZ_VDUW01000014.1"/>
</dbReference>